<dbReference type="AlphaFoldDB" id="A0A2S7XQP8"/>
<proteinExistence type="predicted"/>
<organism evidence="2 3">
    <name type="scientific">Chromatium okenii</name>
    <dbReference type="NCBI Taxonomy" id="61644"/>
    <lineage>
        <taxon>Bacteria</taxon>
        <taxon>Pseudomonadati</taxon>
        <taxon>Pseudomonadota</taxon>
        <taxon>Gammaproteobacteria</taxon>
        <taxon>Chromatiales</taxon>
        <taxon>Chromatiaceae</taxon>
        <taxon>Chromatium</taxon>
    </lineage>
</organism>
<keyword evidence="1" id="KW-0472">Membrane</keyword>
<gene>
    <name evidence="2" type="ORF">CXB77_09460</name>
</gene>
<keyword evidence="1" id="KW-0812">Transmembrane</keyword>
<reference evidence="2 3" key="1">
    <citation type="submission" date="2018-01" db="EMBL/GenBank/DDBJ databases">
        <title>The complete genome sequence of Chromatium okenii LaCa, a purple sulfur bacterium with a turbulent life.</title>
        <authorList>
            <person name="Luedin S.M."/>
            <person name="Liechti N."/>
            <person name="Storelli N."/>
            <person name="Danza F."/>
            <person name="Wittwer M."/>
            <person name="Pothier J.F."/>
            <person name="Tonolla M.A."/>
        </authorList>
    </citation>
    <scope>NUCLEOTIDE SEQUENCE [LARGE SCALE GENOMIC DNA]</scope>
    <source>
        <strain evidence="2 3">LaCa</strain>
    </source>
</reference>
<comment type="caution">
    <text evidence="2">The sequence shown here is derived from an EMBL/GenBank/DDBJ whole genome shotgun (WGS) entry which is preliminary data.</text>
</comment>
<accession>A0A2S7XQP8</accession>
<feature type="transmembrane region" description="Helical" evidence="1">
    <location>
        <begin position="44"/>
        <end position="63"/>
    </location>
</feature>
<feature type="transmembrane region" description="Helical" evidence="1">
    <location>
        <begin position="12"/>
        <end position="32"/>
    </location>
</feature>
<evidence type="ECO:0000313" key="2">
    <source>
        <dbReference type="EMBL" id="PQJ96050.1"/>
    </source>
</evidence>
<dbReference type="Proteomes" id="UP000239936">
    <property type="component" value="Unassembled WGS sequence"/>
</dbReference>
<sequence length="113" mass="12510">MLDLTPWTGRLYFGEYDLFVALTLALGLLRGVLSQRSPLNVRGFYPALGVFIAANMLGIILEFHAGAAELTAEYAHYFSPFNSLRVAKGLFAALLLFAMSNNRASNNVRSRCY</sequence>
<dbReference type="EMBL" id="PPGH01000035">
    <property type="protein sequence ID" value="PQJ96050.1"/>
    <property type="molecule type" value="Genomic_DNA"/>
</dbReference>
<protein>
    <submittedName>
        <fullName evidence="2">Uncharacterized protein</fullName>
    </submittedName>
</protein>
<name>A0A2S7XQP8_9GAMM</name>
<evidence type="ECO:0000313" key="3">
    <source>
        <dbReference type="Proteomes" id="UP000239936"/>
    </source>
</evidence>
<keyword evidence="1" id="KW-1133">Transmembrane helix</keyword>
<evidence type="ECO:0000256" key="1">
    <source>
        <dbReference type="SAM" id="Phobius"/>
    </source>
</evidence>
<feature type="transmembrane region" description="Helical" evidence="1">
    <location>
        <begin position="83"/>
        <end position="101"/>
    </location>
</feature>
<keyword evidence="3" id="KW-1185">Reference proteome</keyword>